<evidence type="ECO:0000313" key="3">
    <source>
        <dbReference type="Proteomes" id="UP000054564"/>
    </source>
</evidence>
<evidence type="ECO:0000313" key="2">
    <source>
        <dbReference type="EMBL" id="KNE90531.1"/>
    </source>
</evidence>
<name>A0A0L0UUC6_9BASI</name>
<feature type="compositionally biased region" description="Polar residues" evidence="1">
    <location>
        <begin position="45"/>
        <end position="60"/>
    </location>
</feature>
<reference evidence="3" key="1">
    <citation type="submission" date="2014-03" db="EMBL/GenBank/DDBJ databases">
        <title>The Genome Sequence of Puccinia striiformis f. sp. tritici PST-78.</title>
        <authorList>
            <consortium name="The Broad Institute Genome Sequencing Platform"/>
            <person name="Cuomo C."/>
            <person name="Hulbert S."/>
            <person name="Chen X."/>
            <person name="Walker B."/>
            <person name="Young S.K."/>
            <person name="Zeng Q."/>
            <person name="Gargeya S."/>
            <person name="Fitzgerald M."/>
            <person name="Haas B."/>
            <person name="Abouelleil A."/>
            <person name="Alvarado L."/>
            <person name="Arachchi H.M."/>
            <person name="Berlin A.M."/>
            <person name="Chapman S.B."/>
            <person name="Goldberg J."/>
            <person name="Griggs A."/>
            <person name="Gujja S."/>
            <person name="Hansen M."/>
            <person name="Howarth C."/>
            <person name="Imamovic A."/>
            <person name="Larimer J."/>
            <person name="McCowan C."/>
            <person name="Montmayeur A."/>
            <person name="Murphy C."/>
            <person name="Neiman D."/>
            <person name="Pearson M."/>
            <person name="Priest M."/>
            <person name="Roberts A."/>
            <person name="Saif S."/>
            <person name="Shea T."/>
            <person name="Sisk P."/>
            <person name="Sykes S."/>
            <person name="Wortman J."/>
            <person name="Nusbaum C."/>
            <person name="Birren B."/>
        </authorList>
    </citation>
    <scope>NUCLEOTIDE SEQUENCE [LARGE SCALE GENOMIC DNA]</scope>
    <source>
        <strain evidence="3">race PST-78</strain>
    </source>
</reference>
<feature type="region of interest" description="Disordered" evidence="1">
    <location>
        <begin position="1"/>
        <end position="60"/>
    </location>
</feature>
<dbReference type="Proteomes" id="UP000054564">
    <property type="component" value="Unassembled WGS sequence"/>
</dbReference>
<organism evidence="2 3">
    <name type="scientific">Puccinia striiformis f. sp. tritici PST-78</name>
    <dbReference type="NCBI Taxonomy" id="1165861"/>
    <lineage>
        <taxon>Eukaryota</taxon>
        <taxon>Fungi</taxon>
        <taxon>Dikarya</taxon>
        <taxon>Basidiomycota</taxon>
        <taxon>Pucciniomycotina</taxon>
        <taxon>Pucciniomycetes</taxon>
        <taxon>Pucciniales</taxon>
        <taxon>Pucciniaceae</taxon>
        <taxon>Puccinia</taxon>
    </lineage>
</organism>
<protein>
    <submittedName>
        <fullName evidence="2">Uncharacterized protein</fullName>
    </submittedName>
</protein>
<gene>
    <name evidence="2" type="ORF">PSTG_16023</name>
</gene>
<accession>A0A0L0UUC6</accession>
<feature type="compositionally biased region" description="Basic and acidic residues" evidence="1">
    <location>
        <begin position="1"/>
        <end position="10"/>
    </location>
</feature>
<comment type="caution">
    <text evidence="2">The sequence shown here is derived from an EMBL/GenBank/DDBJ whole genome shotgun (WGS) entry which is preliminary data.</text>
</comment>
<keyword evidence="3" id="KW-1185">Reference proteome</keyword>
<evidence type="ECO:0000256" key="1">
    <source>
        <dbReference type="SAM" id="MobiDB-lite"/>
    </source>
</evidence>
<sequence>MSGRSDHDSTFRLNLPHTSTPPNETLALSRHSSHQSQHSSHHSQINSPNPQSQHQPIQTEPETEVAGMLSTLQLNTTLSAEERISAQDKLITALQKEVRKMRETLRDVSSLPWPLLETSLVSHGPDLIETKLALQNKLLALHNRFENSILDQNSVGRQARDMPHQPQLWLSGAIAETNQFFFDIRELISGACNRFRSEKHTIMWIARHFLHKPGVPGSVCASYTWWRGLLTRNATTQGLESIHASSDPPYVLKELLDWQKFLLAIQQSFL</sequence>
<dbReference type="EMBL" id="AJIL01000252">
    <property type="protein sequence ID" value="KNE90531.1"/>
    <property type="molecule type" value="Genomic_DNA"/>
</dbReference>
<dbReference type="STRING" id="1165861.A0A0L0UUC6"/>
<proteinExistence type="predicted"/>
<dbReference type="AlphaFoldDB" id="A0A0L0UUC6"/>
<feature type="compositionally biased region" description="Low complexity" evidence="1">
    <location>
        <begin position="34"/>
        <end position="44"/>
    </location>
</feature>